<dbReference type="InterPro" id="IPR015421">
    <property type="entry name" value="PyrdxlP-dep_Trfase_major"/>
</dbReference>
<organism evidence="6 7">
    <name type="scientific">Actinacidiphila bryophytorum</name>
    <dbReference type="NCBI Taxonomy" id="1436133"/>
    <lineage>
        <taxon>Bacteria</taxon>
        <taxon>Bacillati</taxon>
        <taxon>Actinomycetota</taxon>
        <taxon>Actinomycetes</taxon>
        <taxon>Kitasatosporales</taxon>
        <taxon>Streptomycetaceae</taxon>
        <taxon>Actinacidiphila</taxon>
    </lineage>
</organism>
<keyword evidence="2" id="KW-0032">Aminotransferase</keyword>
<keyword evidence="4" id="KW-0663">Pyridoxal phosphate</keyword>
<evidence type="ECO:0000256" key="3">
    <source>
        <dbReference type="ARBA" id="ARBA00022679"/>
    </source>
</evidence>
<evidence type="ECO:0000256" key="1">
    <source>
        <dbReference type="ARBA" id="ARBA00001933"/>
    </source>
</evidence>
<dbReference type="EMBL" id="CAJVAX010000019">
    <property type="protein sequence ID" value="CAG7649466.1"/>
    <property type="molecule type" value="Genomic_DNA"/>
</dbReference>
<dbReference type="PANTHER" id="PTHR43807:SF20">
    <property type="entry name" value="FI04487P"/>
    <property type="match status" value="1"/>
</dbReference>
<proteinExistence type="predicted"/>
<sequence>MAAWILKYEVGENGVAWATGSPELVAAVRTTKQFLTYVASGPFQYAVAEALALPDTYYTGIRDDLMAKRDILAEGLRDAGSQVYEPQGTYFITTDIAELSPGTDALTFCRALPERAGVVAVPNSVFYDHPTAGRTQVRFAFCKKHDILTEAAERLRKAFEG</sequence>
<dbReference type="InterPro" id="IPR015424">
    <property type="entry name" value="PyrdxlP-dep_Trfase"/>
</dbReference>
<evidence type="ECO:0000256" key="4">
    <source>
        <dbReference type="ARBA" id="ARBA00022898"/>
    </source>
</evidence>
<gene>
    <name evidence="6" type="ORF">SBRY_50103</name>
</gene>
<dbReference type="Gene3D" id="3.40.640.10">
    <property type="entry name" value="Type I PLP-dependent aspartate aminotransferase-like (Major domain)"/>
    <property type="match status" value="1"/>
</dbReference>
<dbReference type="InterPro" id="IPR015422">
    <property type="entry name" value="PyrdxlP-dep_Trfase_small"/>
</dbReference>
<evidence type="ECO:0000259" key="5">
    <source>
        <dbReference type="Pfam" id="PF00155"/>
    </source>
</evidence>
<dbReference type="AlphaFoldDB" id="A0A9W4H458"/>
<reference evidence="6" key="1">
    <citation type="submission" date="2021-06" db="EMBL/GenBank/DDBJ databases">
        <authorList>
            <person name="Arsene-Ploetze F."/>
        </authorList>
    </citation>
    <scope>NUCLEOTIDE SEQUENCE</scope>
    <source>
        <strain evidence="6">SBRY1</strain>
    </source>
</reference>
<dbReference type="PANTHER" id="PTHR43807">
    <property type="entry name" value="FI04487P"/>
    <property type="match status" value="1"/>
</dbReference>
<dbReference type="Pfam" id="PF00155">
    <property type="entry name" value="Aminotran_1_2"/>
    <property type="match status" value="1"/>
</dbReference>
<evidence type="ECO:0000313" key="7">
    <source>
        <dbReference type="Proteomes" id="UP001153328"/>
    </source>
</evidence>
<dbReference type="GO" id="GO:0030170">
    <property type="term" value="F:pyridoxal phosphate binding"/>
    <property type="evidence" value="ECO:0007669"/>
    <property type="project" value="InterPro"/>
</dbReference>
<comment type="caution">
    <text evidence="6">The sequence shown here is derived from an EMBL/GenBank/DDBJ whole genome shotgun (WGS) entry which is preliminary data.</text>
</comment>
<name>A0A9W4H458_9ACTN</name>
<dbReference type="GO" id="GO:0016212">
    <property type="term" value="F:kynurenine-oxoglutarate transaminase activity"/>
    <property type="evidence" value="ECO:0007669"/>
    <property type="project" value="TreeGrafter"/>
</dbReference>
<evidence type="ECO:0000313" key="6">
    <source>
        <dbReference type="EMBL" id="CAG7649466.1"/>
    </source>
</evidence>
<evidence type="ECO:0000256" key="2">
    <source>
        <dbReference type="ARBA" id="ARBA00022576"/>
    </source>
</evidence>
<dbReference type="InterPro" id="IPR051326">
    <property type="entry name" value="Kynurenine-oxoglutarate_AT"/>
</dbReference>
<dbReference type="InterPro" id="IPR004839">
    <property type="entry name" value="Aminotransferase_I/II_large"/>
</dbReference>
<dbReference type="SUPFAM" id="SSF53383">
    <property type="entry name" value="PLP-dependent transferases"/>
    <property type="match status" value="1"/>
</dbReference>
<dbReference type="Proteomes" id="UP001153328">
    <property type="component" value="Unassembled WGS sequence"/>
</dbReference>
<protein>
    <recommendedName>
        <fullName evidence="5">Aminotransferase class I/classII large domain-containing protein</fullName>
    </recommendedName>
</protein>
<feature type="domain" description="Aminotransferase class I/classII large" evidence="5">
    <location>
        <begin position="15"/>
        <end position="155"/>
    </location>
</feature>
<keyword evidence="7" id="KW-1185">Reference proteome</keyword>
<dbReference type="GO" id="GO:0005737">
    <property type="term" value="C:cytoplasm"/>
    <property type="evidence" value="ECO:0007669"/>
    <property type="project" value="TreeGrafter"/>
</dbReference>
<keyword evidence="3" id="KW-0808">Transferase</keyword>
<dbReference type="Gene3D" id="3.90.1150.10">
    <property type="entry name" value="Aspartate Aminotransferase, domain 1"/>
    <property type="match status" value="1"/>
</dbReference>
<comment type="cofactor">
    <cofactor evidence="1">
        <name>pyridoxal 5'-phosphate</name>
        <dbReference type="ChEBI" id="CHEBI:597326"/>
    </cofactor>
</comment>
<accession>A0A9W4H458</accession>